<dbReference type="Proteomes" id="UP000199155">
    <property type="component" value="Unassembled WGS sequence"/>
</dbReference>
<keyword evidence="2" id="KW-1185">Reference proteome</keyword>
<proteinExistence type="predicted"/>
<dbReference type="AlphaFoldDB" id="A0A1G9JNW5"/>
<gene>
    <name evidence="1" type="ORF">SAMN05421806_13332</name>
</gene>
<evidence type="ECO:0000313" key="1">
    <source>
        <dbReference type="EMBL" id="SDL39250.1"/>
    </source>
</evidence>
<name>A0A1G9JNW5_9ACTN</name>
<dbReference type="STRING" id="417292.SAMN05421806_13332"/>
<organism evidence="1 2">
    <name type="scientific">Streptomyces indicus</name>
    <dbReference type="NCBI Taxonomy" id="417292"/>
    <lineage>
        <taxon>Bacteria</taxon>
        <taxon>Bacillati</taxon>
        <taxon>Actinomycetota</taxon>
        <taxon>Actinomycetes</taxon>
        <taxon>Kitasatosporales</taxon>
        <taxon>Streptomycetaceae</taxon>
        <taxon>Streptomyces</taxon>
    </lineage>
</organism>
<accession>A0A1G9JNW5</accession>
<evidence type="ECO:0000313" key="2">
    <source>
        <dbReference type="Proteomes" id="UP000199155"/>
    </source>
</evidence>
<reference evidence="1 2" key="1">
    <citation type="submission" date="2016-10" db="EMBL/GenBank/DDBJ databases">
        <authorList>
            <person name="de Groot N.N."/>
        </authorList>
    </citation>
    <scope>NUCLEOTIDE SEQUENCE [LARGE SCALE GENOMIC DNA]</scope>
    <source>
        <strain evidence="1 2">CGMCC 4.5727</strain>
    </source>
</reference>
<dbReference type="EMBL" id="FNFF01000033">
    <property type="protein sequence ID" value="SDL39250.1"/>
    <property type="molecule type" value="Genomic_DNA"/>
</dbReference>
<sequence>MYDGEQYMNDFSVRYINSEENQEAGYRLNAWYQNDRILDGEAFTITIGD</sequence>
<protein>
    <submittedName>
        <fullName evidence="1">Deoxyribonuclease NucA/NucB</fullName>
    </submittedName>
</protein>